<reference evidence="7 8" key="1">
    <citation type="submission" date="2024-07" db="EMBL/GenBank/DDBJ databases">
        <title>Genomic Encyclopedia of Type Strains, Phase V (KMG-V): Genome sequencing to study the core and pangenomes of soil and plant-associated prokaryotes.</title>
        <authorList>
            <person name="Whitman W."/>
        </authorList>
    </citation>
    <scope>NUCLEOTIDE SEQUENCE [LARGE SCALE GENOMIC DNA]</scope>
    <source>
        <strain evidence="7 8">USDA 152</strain>
    </source>
</reference>
<name>A0ABV4FKF6_9BRAD</name>
<dbReference type="GO" id="GO:0016874">
    <property type="term" value="F:ligase activity"/>
    <property type="evidence" value="ECO:0007669"/>
    <property type="project" value="UniProtKB-KW"/>
</dbReference>
<organism evidence="7 8">
    <name type="scientific">Bradyrhizobium ottawaense</name>
    <dbReference type="NCBI Taxonomy" id="931866"/>
    <lineage>
        <taxon>Bacteria</taxon>
        <taxon>Pseudomonadati</taxon>
        <taxon>Pseudomonadota</taxon>
        <taxon>Alphaproteobacteria</taxon>
        <taxon>Hyphomicrobiales</taxon>
        <taxon>Nitrobacteraceae</taxon>
        <taxon>Bradyrhizobium</taxon>
    </lineage>
</organism>
<feature type="transmembrane region" description="Helical" evidence="5">
    <location>
        <begin position="344"/>
        <end position="362"/>
    </location>
</feature>
<feature type="transmembrane region" description="Helical" evidence="5">
    <location>
        <begin position="244"/>
        <end position="262"/>
    </location>
</feature>
<evidence type="ECO:0000256" key="2">
    <source>
        <dbReference type="ARBA" id="ARBA00022692"/>
    </source>
</evidence>
<feature type="transmembrane region" description="Helical" evidence="5">
    <location>
        <begin position="222"/>
        <end position="239"/>
    </location>
</feature>
<keyword evidence="7" id="KW-0436">Ligase</keyword>
<feature type="domain" description="O-antigen ligase-related" evidence="6">
    <location>
        <begin position="208"/>
        <end position="358"/>
    </location>
</feature>
<keyword evidence="7" id="KW-0808">Transferase</keyword>
<dbReference type="InterPro" id="IPR051533">
    <property type="entry name" value="WaaL-like"/>
</dbReference>
<evidence type="ECO:0000259" key="6">
    <source>
        <dbReference type="Pfam" id="PF04932"/>
    </source>
</evidence>
<feature type="transmembrane region" description="Helical" evidence="5">
    <location>
        <begin position="120"/>
        <end position="144"/>
    </location>
</feature>
<protein>
    <submittedName>
        <fullName evidence="7">O-antigen ligase</fullName>
        <ecNumber evidence="7">2.4.1.-</ecNumber>
    </submittedName>
</protein>
<dbReference type="PANTHER" id="PTHR37422:SF13">
    <property type="entry name" value="LIPOPOLYSACCHARIDE BIOSYNTHESIS PROTEIN PA4999-RELATED"/>
    <property type="match status" value="1"/>
</dbReference>
<dbReference type="Proteomes" id="UP001565369">
    <property type="component" value="Unassembled WGS sequence"/>
</dbReference>
<dbReference type="EC" id="2.4.1.-" evidence="7"/>
<feature type="transmembrane region" description="Helical" evidence="5">
    <location>
        <begin position="374"/>
        <end position="396"/>
    </location>
</feature>
<keyword evidence="2 5" id="KW-0812">Transmembrane</keyword>
<evidence type="ECO:0000313" key="8">
    <source>
        <dbReference type="Proteomes" id="UP001565369"/>
    </source>
</evidence>
<evidence type="ECO:0000256" key="5">
    <source>
        <dbReference type="SAM" id="Phobius"/>
    </source>
</evidence>
<feature type="transmembrane region" description="Helical" evidence="5">
    <location>
        <begin position="69"/>
        <end position="90"/>
    </location>
</feature>
<feature type="transmembrane region" description="Helical" evidence="5">
    <location>
        <begin position="176"/>
        <end position="192"/>
    </location>
</feature>
<dbReference type="RefSeq" id="WP_049801819.1">
    <property type="nucleotide sequence ID" value="NZ_AP021854.1"/>
</dbReference>
<dbReference type="InterPro" id="IPR007016">
    <property type="entry name" value="O-antigen_ligase-rel_domated"/>
</dbReference>
<dbReference type="PANTHER" id="PTHR37422">
    <property type="entry name" value="TEICHURONIC ACID BIOSYNTHESIS PROTEIN TUAE"/>
    <property type="match status" value="1"/>
</dbReference>
<evidence type="ECO:0000256" key="3">
    <source>
        <dbReference type="ARBA" id="ARBA00022989"/>
    </source>
</evidence>
<evidence type="ECO:0000256" key="1">
    <source>
        <dbReference type="ARBA" id="ARBA00004141"/>
    </source>
</evidence>
<comment type="subcellular location">
    <subcellularLocation>
        <location evidence="1">Membrane</location>
        <topology evidence="1">Multi-pass membrane protein</topology>
    </subcellularLocation>
</comment>
<dbReference type="GO" id="GO:0016757">
    <property type="term" value="F:glycosyltransferase activity"/>
    <property type="evidence" value="ECO:0007669"/>
    <property type="project" value="UniProtKB-KW"/>
</dbReference>
<keyword evidence="3 5" id="KW-1133">Transmembrane helix</keyword>
<dbReference type="EMBL" id="JBGBZJ010000003">
    <property type="protein sequence ID" value="MEY9451670.1"/>
    <property type="molecule type" value="Genomic_DNA"/>
</dbReference>
<feature type="transmembrane region" description="Helical" evidence="5">
    <location>
        <begin position="28"/>
        <end position="57"/>
    </location>
</feature>
<sequence>MTGVTNEPRAASWLAAIWAARYRTPARFVALIALLLPWTTTGLTFALIPWLIAFAFVDLRAFPRSLLRPICLLPIALVALAAVGTLWSDAPWPERIHAIGPAAKLLVIPLMIYQFERWPYGHWVFFAFLASCTALMLYSFAVAIDPALSLKLYLSRGPYKVESGIAVRNYIDQSQEFALCVLALVYPIVALLRQRRVGIAALFATLAIGFLANMIFVVVSRTALVTLPILVVLFALLYLRLRAALLAAGAMALSAVLLFGVSPHLRTTVAKFQADYQTSVQDSQVSGMGSRLEYWRKSLRFIADAPLVGHGTGSIRGLFASVAADAKIDPLRGEIVSNPHNQTLSVAVQWGIVGVLILYALWFAHLSLFRAEGLASWIGLLVVVQNMLTSLLNTHLFDFTPGWVYVLGVGVAGGMALAKRARELEHDPEKCAAAFREDHA</sequence>
<accession>A0ABV4FKF6</accession>
<evidence type="ECO:0000313" key="7">
    <source>
        <dbReference type="EMBL" id="MEY9451670.1"/>
    </source>
</evidence>
<dbReference type="Pfam" id="PF04932">
    <property type="entry name" value="Wzy_C"/>
    <property type="match status" value="1"/>
</dbReference>
<gene>
    <name evidence="7" type="ORF">ABIG07_000618</name>
</gene>
<keyword evidence="4 5" id="KW-0472">Membrane</keyword>
<feature type="transmembrane region" description="Helical" evidence="5">
    <location>
        <begin position="402"/>
        <end position="418"/>
    </location>
</feature>
<keyword evidence="8" id="KW-1185">Reference proteome</keyword>
<comment type="caution">
    <text evidence="7">The sequence shown here is derived from an EMBL/GenBank/DDBJ whole genome shotgun (WGS) entry which is preliminary data.</text>
</comment>
<feature type="transmembrane region" description="Helical" evidence="5">
    <location>
        <begin position="199"/>
        <end position="216"/>
    </location>
</feature>
<evidence type="ECO:0000256" key="4">
    <source>
        <dbReference type="ARBA" id="ARBA00023136"/>
    </source>
</evidence>
<proteinExistence type="predicted"/>
<keyword evidence="7" id="KW-0328">Glycosyltransferase</keyword>